<name>A0ABM8VYT8_GIGMA</name>
<evidence type="ECO:0000313" key="2">
    <source>
        <dbReference type="Proteomes" id="UP000789901"/>
    </source>
</evidence>
<protein>
    <submittedName>
        <fullName evidence="1">32386_t:CDS:1</fullName>
    </submittedName>
</protein>
<dbReference type="EMBL" id="CAJVQB010000309">
    <property type="protein sequence ID" value="CAG8481235.1"/>
    <property type="molecule type" value="Genomic_DNA"/>
</dbReference>
<accession>A0ABM8VYT8</accession>
<reference evidence="1 2" key="1">
    <citation type="submission" date="2021-06" db="EMBL/GenBank/DDBJ databases">
        <authorList>
            <person name="Kallberg Y."/>
            <person name="Tangrot J."/>
            <person name="Rosling A."/>
        </authorList>
    </citation>
    <scope>NUCLEOTIDE SEQUENCE [LARGE SCALE GENOMIC DNA]</scope>
    <source>
        <strain evidence="1 2">120-4 pot B 10/14</strain>
    </source>
</reference>
<sequence length="209" mass="24811">MDYEYLMIKKDEQAQASSQVESNIKISSIKKVDKEFQMINKKIKTLSKKKKKNGLVFDPRKLIENRDPKSNESYIKIDIKNHYIESNSGDSMAESNKDIEKNISRDTDWTSDDTDVINSNRSKADIERESVKIKLDLKIFRYKNNYNKDKTPNGRDKNVNIIIKNIEEIQDRDIEYKYYHEYSFMIKDLAMMNILILITISYKNQKWKS</sequence>
<organism evidence="1 2">
    <name type="scientific">Gigaspora margarita</name>
    <dbReference type="NCBI Taxonomy" id="4874"/>
    <lineage>
        <taxon>Eukaryota</taxon>
        <taxon>Fungi</taxon>
        <taxon>Fungi incertae sedis</taxon>
        <taxon>Mucoromycota</taxon>
        <taxon>Glomeromycotina</taxon>
        <taxon>Glomeromycetes</taxon>
        <taxon>Diversisporales</taxon>
        <taxon>Gigasporaceae</taxon>
        <taxon>Gigaspora</taxon>
    </lineage>
</organism>
<proteinExistence type="predicted"/>
<keyword evidence="2" id="KW-1185">Reference proteome</keyword>
<dbReference type="Proteomes" id="UP000789901">
    <property type="component" value="Unassembled WGS sequence"/>
</dbReference>
<evidence type="ECO:0000313" key="1">
    <source>
        <dbReference type="EMBL" id="CAG8481235.1"/>
    </source>
</evidence>
<gene>
    <name evidence="1" type="ORF">GMARGA_LOCUS1249</name>
</gene>
<comment type="caution">
    <text evidence="1">The sequence shown here is derived from an EMBL/GenBank/DDBJ whole genome shotgun (WGS) entry which is preliminary data.</text>
</comment>